<keyword evidence="4" id="KW-0378">Hydrolase</keyword>
<dbReference type="CDD" id="cd18870">
    <property type="entry name" value="NUDIX_AcylCoAdiphos_Nudt19"/>
    <property type="match status" value="1"/>
</dbReference>
<comment type="cofactor">
    <cofactor evidence="2">
        <name>Mg(2+)</name>
        <dbReference type="ChEBI" id="CHEBI:18420"/>
    </cofactor>
</comment>
<dbReference type="InterPro" id="IPR015797">
    <property type="entry name" value="NUDIX_hydrolase-like_dom_sf"/>
</dbReference>
<proteinExistence type="predicted"/>
<dbReference type="GO" id="GO:0016818">
    <property type="term" value="F:hydrolase activity, acting on acid anhydrides, in phosphorus-containing anhydrides"/>
    <property type="evidence" value="ECO:0007669"/>
    <property type="project" value="InterPro"/>
</dbReference>
<dbReference type="GO" id="GO:0046872">
    <property type="term" value="F:metal ion binding"/>
    <property type="evidence" value="ECO:0007669"/>
    <property type="project" value="UniProtKB-KW"/>
</dbReference>
<dbReference type="PROSITE" id="PS51462">
    <property type="entry name" value="NUDIX"/>
    <property type="match status" value="1"/>
</dbReference>
<keyword evidence="6" id="KW-0464">Manganese</keyword>
<accession>A0A381RLA4</accession>
<dbReference type="Gene3D" id="3.90.79.10">
    <property type="entry name" value="Nucleoside Triphosphate Pyrophosphohydrolase"/>
    <property type="match status" value="1"/>
</dbReference>
<evidence type="ECO:0000256" key="7">
    <source>
        <dbReference type="SAM" id="MobiDB-lite"/>
    </source>
</evidence>
<evidence type="ECO:0000256" key="1">
    <source>
        <dbReference type="ARBA" id="ARBA00001936"/>
    </source>
</evidence>
<dbReference type="PANTHER" id="PTHR12318">
    <property type="entry name" value="TESTOSTERONE-REGULATED PROTEIN RP2"/>
    <property type="match status" value="1"/>
</dbReference>
<evidence type="ECO:0000256" key="5">
    <source>
        <dbReference type="ARBA" id="ARBA00022842"/>
    </source>
</evidence>
<sequence length="288" mass="30666">MTQPESVPPDEYPRTDDLPSDGVPVRSAATLLLLDDRPDLHVLTLRRTTRSTFVADHTLFPGGALDPDDGDARWPDLVRGWTPASADDALGTGPGALAFWIAAVRETIEEVGIAVGLGGEVVAHRHDLDSGRSRLSDLVGNDGLDLSGVHPVARWVTPTGGLKRYDTFFFVAAAPLGAEPVADGTEAVAVDWMRPTEALERWQAGELTMISPTISMLQCLEGFGTTAEALAAAAVANGAPRRRARILDESSDLVRFPGDPGYEAVGTREALGWVWIPSHEGGFGTLEP</sequence>
<dbReference type="SUPFAM" id="SSF55811">
    <property type="entry name" value="Nudix"/>
    <property type="match status" value="1"/>
</dbReference>
<evidence type="ECO:0000259" key="8">
    <source>
        <dbReference type="PROSITE" id="PS51462"/>
    </source>
</evidence>
<name>A0A381RLA4_9ZZZZ</name>
<evidence type="ECO:0000256" key="6">
    <source>
        <dbReference type="ARBA" id="ARBA00023211"/>
    </source>
</evidence>
<keyword evidence="3" id="KW-0479">Metal-binding</keyword>
<organism evidence="9">
    <name type="scientific">marine metagenome</name>
    <dbReference type="NCBI Taxonomy" id="408172"/>
    <lineage>
        <taxon>unclassified sequences</taxon>
        <taxon>metagenomes</taxon>
        <taxon>ecological metagenomes</taxon>
    </lineage>
</organism>
<keyword evidence="5" id="KW-0460">Magnesium</keyword>
<gene>
    <name evidence="9" type="ORF">METZ01_LOCUS43551</name>
</gene>
<evidence type="ECO:0000256" key="4">
    <source>
        <dbReference type="ARBA" id="ARBA00022801"/>
    </source>
</evidence>
<dbReference type="InterPro" id="IPR039121">
    <property type="entry name" value="NUDT19"/>
</dbReference>
<dbReference type="InterPro" id="IPR000086">
    <property type="entry name" value="NUDIX_hydrolase_dom"/>
</dbReference>
<comment type="cofactor">
    <cofactor evidence="1">
        <name>Mn(2+)</name>
        <dbReference type="ChEBI" id="CHEBI:29035"/>
    </cofactor>
</comment>
<evidence type="ECO:0000313" key="9">
    <source>
        <dbReference type="EMBL" id="SUZ90697.1"/>
    </source>
</evidence>
<feature type="region of interest" description="Disordered" evidence="7">
    <location>
        <begin position="1"/>
        <end position="23"/>
    </location>
</feature>
<feature type="domain" description="Nudix hydrolase" evidence="8">
    <location>
        <begin position="24"/>
        <end position="215"/>
    </location>
</feature>
<protein>
    <recommendedName>
        <fullName evidence="8">Nudix hydrolase domain-containing protein</fullName>
    </recommendedName>
</protein>
<evidence type="ECO:0000256" key="2">
    <source>
        <dbReference type="ARBA" id="ARBA00001946"/>
    </source>
</evidence>
<dbReference type="PANTHER" id="PTHR12318:SF0">
    <property type="entry name" value="ACYL-COENZYME A DIPHOSPHATASE NUDT19"/>
    <property type="match status" value="1"/>
</dbReference>
<evidence type="ECO:0000256" key="3">
    <source>
        <dbReference type="ARBA" id="ARBA00022723"/>
    </source>
</evidence>
<dbReference type="AlphaFoldDB" id="A0A381RLA4"/>
<reference evidence="9" key="1">
    <citation type="submission" date="2018-05" db="EMBL/GenBank/DDBJ databases">
        <authorList>
            <person name="Lanie J.A."/>
            <person name="Ng W.-L."/>
            <person name="Kazmierczak K.M."/>
            <person name="Andrzejewski T.M."/>
            <person name="Davidsen T.M."/>
            <person name="Wayne K.J."/>
            <person name="Tettelin H."/>
            <person name="Glass J.I."/>
            <person name="Rusch D."/>
            <person name="Podicherti R."/>
            <person name="Tsui H.-C.T."/>
            <person name="Winkler M.E."/>
        </authorList>
    </citation>
    <scope>NUCLEOTIDE SEQUENCE</scope>
</reference>
<dbReference type="EMBL" id="UINC01001915">
    <property type="protein sequence ID" value="SUZ90697.1"/>
    <property type="molecule type" value="Genomic_DNA"/>
</dbReference>